<sequence length="350" mass="38553">MHFHDDSLFPENQEKLVIQAAPYGPEWLPGDAEDLPLTMDEHVQAAVDCHNAGATVLHIHVRELDGKGSKRMSMFNELLGRLREAVPDMVLQIGGSISFAPEGEGGDAKWLAYDTRHLLAELTPAPDQVTIAINTSQMNIVEIMNDDDLAGTSMAKPDYYRAYRDMVVEAGPDFYLEHLKRLRASGIQPHFQLAHLAQLETVERLIRAGVHTGPLVLNYVAIGGGFAGRHPADLVEFIRRVPDGAVLTVESSMRAVAPMNAVAIALGQHVRVGNEDNLWRAKGEPMSSVAQVEQMVQISEALGRDIATGTDAKRIYRIGEYYADTDETLARLGMVPNRRPGQRGFMLRDA</sequence>
<dbReference type="EMBL" id="AM746336">
    <property type="protein sequence ID" value="CAN89615.1"/>
    <property type="molecule type" value="Genomic_DNA"/>
</dbReference>
<evidence type="ECO:0008006" key="6">
    <source>
        <dbReference type="Google" id="ProtNLM"/>
    </source>
</evidence>
<dbReference type="Pfam" id="PF05853">
    <property type="entry name" value="BKACE"/>
    <property type="match status" value="1"/>
</dbReference>
<reference evidence="5" key="1">
    <citation type="journal article" date="2008" name="Chem. Biol.">
        <title>Molecular Analysis of the Kirromycin Biosynthetic Gene Cluster Revealed beta-Alanine as Precursor of the Pyridone Moiety.</title>
        <authorList>
            <person name="Weber T."/>
            <person name="Laiple K.J."/>
            <person name="Pross E.K."/>
            <person name="Textor A."/>
            <person name="Grond S."/>
            <person name="Welzel K."/>
            <person name="Pelzer S."/>
            <person name="Vente A."/>
            <person name="Wohlleben W."/>
        </authorList>
    </citation>
    <scope>NUCLEOTIDE SEQUENCE</scope>
    <source>
        <strain evidence="5">Tu 365</strain>
    </source>
</reference>
<proteinExistence type="predicted"/>
<dbReference type="PANTHER" id="PTHR37418">
    <property type="entry name" value="3-KETO-5-AMINOHEXANOATE CLEAVAGE ENZYME-RELATED"/>
    <property type="match status" value="1"/>
</dbReference>
<dbReference type="AlphaFoldDB" id="B0B4Y6"/>
<dbReference type="InterPro" id="IPR008567">
    <property type="entry name" value="BKACE"/>
</dbReference>
<keyword evidence="3" id="KW-0479">Metal-binding</keyword>
<evidence type="ECO:0000256" key="2">
    <source>
        <dbReference type="ARBA" id="ARBA00022679"/>
    </source>
</evidence>
<evidence type="ECO:0000313" key="5">
    <source>
        <dbReference type="EMBL" id="CAN89615.1"/>
    </source>
</evidence>
<dbReference type="PANTHER" id="PTHR37418:SF2">
    <property type="entry name" value="3-KETO-5-AMINOHEXANOATE CLEAVAGE ENZYME"/>
    <property type="match status" value="1"/>
</dbReference>
<dbReference type="InterPro" id="IPR013785">
    <property type="entry name" value="Aldolase_TIM"/>
</dbReference>
<comment type="cofactor">
    <cofactor evidence="1">
        <name>Zn(2+)</name>
        <dbReference type="ChEBI" id="CHEBI:29105"/>
    </cofactor>
</comment>
<keyword evidence="4" id="KW-0862">Zinc</keyword>
<dbReference type="GO" id="GO:0046872">
    <property type="term" value="F:metal ion binding"/>
    <property type="evidence" value="ECO:0007669"/>
    <property type="project" value="UniProtKB-KW"/>
</dbReference>
<evidence type="ECO:0000256" key="3">
    <source>
        <dbReference type="ARBA" id="ARBA00022723"/>
    </source>
</evidence>
<dbReference type="OMA" id="NIMELMT"/>
<dbReference type="Gene3D" id="3.20.20.70">
    <property type="entry name" value="Aldolase class I"/>
    <property type="match status" value="1"/>
</dbReference>
<dbReference type="GO" id="GO:0043720">
    <property type="term" value="F:3-keto-5-aminohexanoate cleavage activity"/>
    <property type="evidence" value="ECO:0007669"/>
    <property type="project" value="InterPro"/>
</dbReference>
<name>B0B4Y6_STRCU</name>
<evidence type="ECO:0000256" key="1">
    <source>
        <dbReference type="ARBA" id="ARBA00001947"/>
    </source>
</evidence>
<gene>
    <name evidence="5" type="ORF">orf_L15</name>
</gene>
<keyword evidence="2" id="KW-0808">Transferase</keyword>
<dbReference type="RefSeq" id="WP_020937675.1">
    <property type="nucleotide sequence ID" value="NZ_JBIAXV010000009.1"/>
</dbReference>
<organism evidence="5">
    <name type="scientific">Streptomyces collinus</name>
    <dbReference type="NCBI Taxonomy" id="42684"/>
    <lineage>
        <taxon>Bacteria</taxon>
        <taxon>Bacillati</taxon>
        <taxon>Actinomycetota</taxon>
        <taxon>Actinomycetes</taxon>
        <taxon>Kitasatosporales</taxon>
        <taxon>Streptomycetaceae</taxon>
        <taxon>Streptomyces</taxon>
    </lineage>
</organism>
<protein>
    <recommendedName>
        <fullName evidence="6">Transposase</fullName>
    </recommendedName>
</protein>
<evidence type="ECO:0000256" key="4">
    <source>
        <dbReference type="ARBA" id="ARBA00022833"/>
    </source>
</evidence>
<accession>B0B4Y6</accession>